<gene>
    <name evidence="1" type="ORF">Asru_0568_02</name>
</gene>
<organism evidence="1 2">
    <name type="scientific">Acidisphaera rubrifaciens HS-AP3</name>
    <dbReference type="NCBI Taxonomy" id="1231350"/>
    <lineage>
        <taxon>Bacteria</taxon>
        <taxon>Pseudomonadati</taxon>
        <taxon>Pseudomonadota</taxon>
        <taxon>Alphaproteobacteria</taxon>
        <taxon>Acetobacterales</taxon>
        <taxon>Acetobacteraceae</taxon>
        <taxon>Acidisphaera</taxon>
    </lineage>
</organism>
<dbReference type="RefSeq" id="WP_084623692.1">
    <property type="nucleotide sequence ID" value="NZ_BANB01000568.1"/>
</dbReference>
<dbReference type="InterPro" id="IPR010260">
    <property type="entry name" value="AlpA"/>
</dbReference>
<evidence type="ECO:0000313" key="2">
    <source>
        <dbReference type="Proteomes" id="UP000032680"/>
    </source>
</evidence>
<evidence type="ECO:0008006" key="3">
    <source>
        <dbReference type="Google" id="ProtNLM"/>
    </source>
</evidence>
<comment type="caution">
    <text evidence="1">The sequence shown here is derived from an EMBL/GenBank/DDBJ whole genome shotgun (WGS) entry which is preliminary data.</text>
</comment>
<accession>A0A0D6P8K6</accession>
<dbReference type="EMBL" id="BANB01000568">
    <property type="protein sequence ID" value="GAN78007.1"/>
    <property type="molecule type" value="Genomic_DNA"/>
</dbReference>
<keyword evidence="2" id="KW-1185">Reference proteome</keyword>
<dbReference type="InterPro" id="IPR009061">
    <property type="entry name" value="DNA-bd_dom_put_sf"/>
</dbReference>
<reference evidence="1 2" key="1">
    <citation type="submission" date="2012-11" db="EMBL/GenBank/DDBJ databases">
        <title>Whole genome sequence of Acidisphaera rubrifaciens HS-AP3.</title>
        <authorList>
            <person name="Azuma Y."/>
            <person name="Higashiura N."/>
            <person name="Hirakawa H."/>
            <person name="Matsushita K."/>
        </authorList>
    </citation>
    <scope>NUCLEOTIDE SEQUENCE [LARGE SCALE GENOMIC DNA]</scope>
    <source>
        <strain evidence="1 2">HS-AP3</strain>
    </source>
</reference>
<dbReference type="AlphaFoldDB" id="A0A0D6P8K6"/>
<dbReference type="OrthoDB" id="1525365at2"/>
<dbReference type="Proteomes" id="UP000032680">
    <property type="component" value="Unassembled WGS sequence"/>
</dbReference>
<protein>
    <recommendedName>
        <fullName evidence="3">Phage transcriptional regulator AlpA</fullName>
    </recommendedName>
</protein>
<dbReference type="Gene3D" id="1.10.238.160">
    <property type="match status" value="1"/>
</dbReference>
<sequence length="82" mass="8683">MPAFLRLPAVLARYGVARATVYAWMADGRFPAAVSLGPRTVAWRVSDLEAWEASRATAHPARPACAAAQSTHLDACTTSGGR</sequence>
<name>A0A0D6P8K6_9PROT</name>
<proteinExistence type="predicted"/>
<evidence type="ECO:0000313" key="1">
    <source>
        <dbReference type="EMBL" id="GAN78007.1"/>
    </source>
</evidence>
<dbReference type="Pfam" id="PF05930">
    <property type="entry name" value="Phage_AlpA"/>
    <property type="match status" value="1"/>
</dbReference>
<dbReference type="SUPFAM" id="SSF46955">
    <property type="entry name" value="Putative DNA-binding domain"/>
    <property type="match status" value="1"/>
</dbReference>